<dbReference type="InterPro" id="IPR008930">
    <property type="entry name" value="Terpenoid_cyclase/PrenylTrfase"/>
</dbReference>
<evidence type="ECO:0000256" key="2">
    <source>
        <dbReference type="ARBA" id="ARBA00022723"/>
    </source>
</evidence>
<dbReference type="Pfam" id="PF03936">
    <property type="entry name" value="Terpene_synth_C"/>
    <property type="match status" value="1"/>
</dbReference>
<dbReference type="SUPFAM" id="SSF48576">
    <property type="entry name" value="Terpenoid synthases"/>
    <property type="match status" value="1"/>
</dbReference>
<dbReference type="GO" id="GO:0016114">
    <property type="term" value="P:terpenoid biosynthetic process"/>
    <property type="evidence" value="ECO:0007669"/>
    <property type="project" value="InterPro"/>
</dbReference>
<keyword evidence="3" id="KW-0460">Magnesium</keyword>
<accession>N1R2B7</accession>
<feature type="domain" description="Terpene synthase N-terminal" evidence="5">
    <location>
        <begin position="59"/>
        <end position="169"/>
    </location>
</feature>
<dbReference type="InterPro" id="IPR008949">
    <property type="entry name" value="Isoprenoid_synthase_dom_sf"/>
</dbReference>
<organism evidence="7">
    <name type="scientific">Aegilops tauschii</name>
    <name type="common">Tausch's goatgrass</name>
    <name type="synonym">Aegilops squarrosa</name>
    <dbReference type="NCBI Taxonomy" id="37682"/>
    <lineage>
        <taxon>Eukaryota</taxon>
        <taxon>Viridiplantae</taxon>
        <taxon>Streptophyta</taxon>
        <taxon>Embryophyta</taxon>
        <taxon>Tracheophyta</taxon>
        <taxon>Spermatophyta</taxon>
        <taxon>Magnoliopsida</taxon>
        <taxon>Liliopsida</taxon>
        <taxon>Poales</taxon>
        <taxon>Poaceae</taxon>
        <taxon>BOP clade</taxon>
        <taxon>Pooideae</taxon>
        <taxon>Triticodae</taxon>
        <taxon>Triticeae</taxon>
        <taxon>Triticinae</taxon>
        <taxon>Aegilops</taxon>
    </lineage>
</organism>
<evidence type="ECO:0000259" key="6">
    <source>
        <dbReference type="Pfam" id="PF03936"/>
    </source>
</evidence>
<name>N1R2B7_AEGTA</name>
<dbReference type="AlphaFoldDB" id="N1R2B7"/>
<evidence type="ECO:0000313" key="7">
    <source>
        <dbReference type="EnsemblPlants" id="EMT13131"/>
    </source>
</evidence>
<evidence type="ECO:0000256" key="4">
    <source>
        <dbReference type="ARBA" id="ARBA00023239"/>
    </source>
</evidence>
<dbReference type="InterPro" id="IPR036965">
    <property type="entry name" value="Terpene_synth_N_sf"/>
</dbReference>
<dbReference type="InterPro" id="IPR050148">
    <property type="entry name" value="Terpene_synthase-like"/>
</dbReference>
<dbReference type="GO" id="GO:0000287">
    <property type="term" value="F:magnesium ion binding"/>
    <property type="evidence" value="ECO:0007669"/>
    <property type="project" value="InterPro"/>
</dbReference>
<reference evidence="7" key="1">
    <citation type="submission" date="2015-06" db="UniProtKB">
        <authorList>
            <consortium name="EnsemblPlants"/>
        </authorList>
    </citation>
    <scope>IDENTIFICATION</scope>
</reference>
<feature type="domain" description="Terpene synthase metal-binding" evidence="6">
    <location>
        <begin position="228"/>
        <end position="461"/>
    </location>
</feature>
<evidence type="ECO:0000259" key="5">
    <source>
        <dbReference type="Pfam" id="PF01397"/>
    </source>
</evidence>
<dbReference type="Pfam" id="PF01397">
    <property type="entry name" value="Terpene_synth"/>
    <property type="match status" value="1"/>
</dbReference>
<dbReference type="Gene3D" id="1.10.600.10">
    <property type="entry name" value="Farnesyl Diphosphate Synthase"/>
    <property type="match status" value="1"/>
</dbReference>
<comment type="cofactor">
    <cofactor evidence="1">
        <name>Mg(2+)</name>
        <dbReference type="ChEBI" id="CHEBI:18420"/>
    </cofactor>
</comment>
<dbReference type="InterPro" id="IPR001906">
    <property type="entry name" value="Terpene_synth_N"/>
</dbReference>
<proteinExistence type="predicted"/>
<protein>
    <submittedName>
        <fullName evidence="7">Linalool synthase, chloroplastic</fullName>
    </submittedName>
</protein>
<dbReference type="EnsemblPlants" id="EMT13131">
    <property type="protein sequence ID" value="EMT13131"/>
    <property type="gene ID" value="F775_31422"/>
</dbReference>
<dbReference type="InterPro" id="IPR005630">
    <property type="entry name" value="Terpene_synthase_metal-bd"/>
</dbReference>
<keyword evidence="2" id="KW-0479">Metal-binding</keyword>
<sequence length="609" mass="69176">MAAAHVCFSLSSFAPLLHSALPVARNGGQSGRNRGLFRPSPVIYPGREPVSHELSDDFDFQDEIDNIMDSSVDLLHSDDLLDATLSLRLMREVGYYVLADDVLQKFTNDNGDFNLRHSKDLRGLLSLHDMSHLNMGEASLYKANEFSSKHLKFALQYLEPNLARYVMKSLDHPYHVSLRQYKARHHLSYLQNLPTRHTAIEKLALAEFQMKKLQHQSEMQEIKRWWVDLGLSQEIPAARDQVLKWYMWSMTILEGFSFSRYRVEATKVISMVYIVDDIFDLVATQEELCLFNEAIKMWDLAAAESLPSYMISCYKALYTITNDIADMVRKEHGLNPINHLKQAWATLFDGFMIEGKWLSTNQVPTSEDYLRNGVITSGAPLLFMHLLFMLGHDLTDDNNDHILRVISCPAKIMRLWDDMGSAKDELQEGLDGSYKDLYQRENPHADAEKHMLDMIAGEWEDLNRECFSQTKSTLPPSFMGASLNFARMEKKTGPVYEGNRTQKPYKQRLSANNTHPHKPQIPLTGSTSRTMPPRGYATPDSAAILGAWQERQGGSNYINASSEGATPEGAAIDDSDHNRSMTSVGRLTYTVRALDLISLHNKPLPLPQR</sequence>
<dbReference type="PANTHER" id="PTHR31225">
    <property type="entry name" value="OS04G0344100 PROTEIN-RELATED"/>
    <property type="match status" value="1"/>
</dbReference>
<evidence type="ECO:0000256" key="3">
    <source>
        <dbReference type="ARBA" id="ARBA00022842"/>
    </source>
</evidence>
<keyword evidence="4" id="KW-0456">Lyase</keyword>
<evidence type="ECO:0000256" key="1">
    <source>
        <dbReference type="ARBA" id="ARBA00001946"/>
    </source>
</evidence>
<dbReference type="PANTHER" id="PTHR31225:SF0">
    <property type="entry name" value="S-(+)-LINALOOL SYNTHASE, CHLOROPLASTIC"/>
    <property type="match status" value="1"/>
</dbReference>
<dbReference type="GO" id="GO:0010333">
    <property type="term" value="F:terpene synthase activity"/>
    <property type="evidence" value="ECO:0007669"/>
    <property type="project" value="InterPro"/>
</dbReference>
<dbReference type="Gene3D" id="1.50.10.130">
    <property type="entry name" value="Terpene synthase, N-terminal domain"/>
    <property type="match status" value="1"/>
</dbReference>
<dbReference type="SUPFAM" id="SSF48239">
    <property type="entry name" value="Terpenoid cyclases/Protein prenyltransferases"/>
    <property type="match status" value="1"/>
</dbReference>